<accession>A0A450RX67</accession>
<sequence length="185" mass="21692">MHSTNNTWETPLAALEDTAFVRAVEEAFADIYRTWFSREIELVNHQLPILVRALRRVEPWRVFLLVTPWMLARVFIPYKTPSIAIPEDWRGNARADKPYTVIGPVVTMVVKETTEKAHINYHPGIGHYLVQPLIQSMETFASPGEVYEAWNNVIRVRNENIRKLNRRCNWQEDVSRREFFRKATG</sequence>
<evidence type="ECO:0000313" key="2">
    <source>
        <dbReference type="EMBL" id="VFJ43688.1"/>
    </source>
</evidence>
<dbReference type="InterPro" id="IPR023994">
    <property type="entry name" value="NiFe-hyd_HybE"/>
</dbReference>
<reference evidence="2" key="1">
    <citation type="submission" date="2019-02" db="EMBL/GenBank/DDBJ databases">
        <authorList>
            <person name="Gruber-Vodicka R. H."/>
            <person name="Seah K. B. B."/>
        </authorList>
    </citation>
    <scope>NUCLEOTIDE SEQUENCE</scope>
    <source>
        <strain evidence="2">BECK_DK161</strain>
    </source>
</reference>
<evidence type="ECO:0008006" key="3">
    <source>
        <dbReference type="Google" id="ProtNLM"/>
    </source>
</evidence>
<gene>
    <name evidence="2" type="ORF">BECKDK2373C_GA0170839_100630</name>
</gene>
<name>A0A450RX67_9GAMM</name>
<proteinExistence type="inferred from homology"/>
<dbReference type="EMBL" id="CAADEY010000006">
    <property type="protein sequence ID" value="VFJ43688.1"/>
    <property type="molecule type" value="Genomic_DNA"/>
</dbReference>
<dbReference type="Pfam" id="PF11939">
    <property type="entry name" value="NiFe-hyd_HybE"/>
    <property type="match status" value="1"/>
</dbReference>
<dbReference type="InterPro" id="IPR038530">
    <property type="entry name" value="NiFe-hyd_HybE_sf"/>
</dbReference>
<comment type="similarity">
    <text evidence="1">Belongs to the HupJ family.</text>
</comment>
<organism evidence="2">
    <name type="scientific">Candidatus Kentrum sp. DK</name>
    <dbReference type="NCBI Taxonomy" id="2126562"/>
    <lineage>
        <taxon>Bacteria</taxon>
        <taxon>Pseudomonadati</taxon>
        <taxon>Pseudomonadota</taxon>
        <taxon>Gammaproteobacteria</taxon>
        <taxon>Candidatus Kentrum</taxon>
    </lineage>
</organism>
<protein>
    <recommendedName>
        <fullName evidence="3">[NiFe] hydrogenase assembly chaperone, HybE family</fullName>
    </recommendedName>
</protein>
<evidence type="ECO:0000256" key="1">
    <source>
        <dbReference type="ARBA" id="ARBA00006532"/>
    </source>
</evidence>
<dbReference type="AlphaFoldDB" id="A0A450RX67"/>
<dbReference type="Gene3D" id="3.30.1460.40">
    <property type="entry name" value="[NiFe]-hydrogenase assembly chaperone, HybE"/>
    <property type="match status" value="1"/>
</dbReference>